<name>A0ABM1IXG9_POLDO</name>
<accession>A0ABM1IXG9</accession>
<organism evidence="3 4">
    <name type="scientific">Polistes dominula</name>
    <name type="common">European paper wasp</name>
    <name type="synonym">Vespa dominula</name>
    <dbReference type="NCBI Taxonomy" id="743375"/>
    <lineage>
        <taxon>Eukaryota</taxon>
        <taxon>Metazoa</taxon>
        <taxon>Ecdysozoa</taxon>
        <taxon>Arthropoda</taxon>
        <taxon>Hexapoda</taxon>
        <taxon>Insecta</taxon>
        <taxon>Pterygota</taxon>
        <taxon>Neoptera</taxon>
        <taxon>Endopterygota</taxon>
        <taxon>Hymenoptera</taxon>
        <taxon>Apocrita</taxon>
        <taxon>Aculeata</taxon>
        <taxon>Vespoidea</taxon>
        <taxon>Vespidae</taxon>
        <taxon>Polistinae</taxon>
        <taxon>Polistini</taxon>
        <taxon>Polistes</taxon>
    </lineage>
</organism>
<dbReference type="GeneID" id="107070875"/>
<proteinExistence type="predicted"/>
<feature type="region of interest" description="Disordered" evidence="1">
    <location>
        <begin position="167"/>
        <end position="203"/>
    </location>
</feature>
<protein>
    <submittedName>
        <fullName evidence="4">Uncharacterized protein LOC107070875</fullName>
    </submittedName>
</protein>
<keyword evidence="2" id="KW-0472">Membrane</keyword>
<feature type="compositionally biased region" description="Acidic residues" evidence="1">
    <location>
        <begin position="175"/>
        <end position="191"/>
    </location>
</feature>
<evidence type="ECO:0000256" key="2">
    <source>
        <dbReference type="SAM" id="Phobius"/>
    </source>
</evidence>
<gene>
    <name evidence="4" type="primary">LOC107070875</name>
</gene>
<dbReference type="Proteomes" id="UP000694924">
    <property type="component" value="Unplaced"/>
</dbReference>
<keyword evidence="2" id="KW-0812">Transmembrane</keyword>
<sequence length="276" mass="31785">MMGHAAASKEILFFFLVTCIYMTYGILMKNPTKLPSIVHSYLPPPRSVPVSMSTSSSSSSSSNIVYANHKYDVVDEPEEIADKRRGHHLLETSYLYPDSRPITVSLPFKDEIVQTFDKADKINSLNRNRNRESFETSRNEKLFEITTKNTNPLEQRRHLIPISSQYKVKEVSEKEADDDEEEEEEEEEEENSSIGQQKSYHGKNVDQLTKLTLNGDSYNNDLHPPTNPVLALILSRYGKYVSGLRNPRLYSYMAVNNIHNNRPFGQYKQECEEEPR</sequence>
<feature type="transmembrane region" description="Helical" evidence="2">
    <location>
        <begin position="12"/>
        <end position="28"/>
    </location>
</feature>
<evidence type="ECO:0000313" key="4">
    <source>
        <dbReference type="RefSeq" id="XP_015184906.1"/>
    </source>
</evidence>
<reference evidence="4" key="1">
    <citation type="submission" date="2025-08" db="UniProtKB">
        <authorList>
            <consortium name="RefSeq"/>
        </authorList>
    </citation>
    <scope>IDENTIFICATION</scope>
    <source>
        <tissue evidence="4">Whole body</tissue>
    </source>
</reference>
<evidence type="ECO:0000313" key="3">
    <source>
        <dbReference type="Proteomes" id="UP000694924"/>
    </source>
</evidence>
<keyword evidence="3" id="KW-1185">Reference proteome</keyword>
<dbReference type="RefSeq" id="XP_015184906.1">
    <property type="nucleotide sequence ID" value="XM_015329420.1"/>
</dbReference>
<keyword evidence="2" id="KW-1133">Transmembrane helix</keyword>
<evidence type="ECO:0000256" key="1">
    <source>
        <dbReference type="SAM" id="MobiDB-lite"/>
    </source>
</evidence>